<feature type="non-terminal residue" evidence="3">
    <location>
        <position position="767"/>
    </location>
</feature>
<feature type="transmembrane region" description="Helical" evidence="2">
    <location>
        <begin position="206"/>
        <end position="225"/>
    </location>
</feature>
<evidence type="ECO:0000313" key="3">
    <source>
        <dbReference type="EMBL" id="CAB4037137.1"/>
    </source>
</evidence>
<sequence>IDNNFEKYIVAHSVTVGKMFINLQCLSRTTTLNCCFPCLQPTVFDSIKLPMAVITDINKIQSGYTDLSRCEDKPFLTFRFSSLFHASLRFPRRSAFLSFPCRSSFGSISFQLVFDTRKKQNIFMKCLSVKVVIRHTTTNFKFDQSVFAIHVTGGGGISTLARRFAPPARGKLFKREIRNLDLETLMASHDDFVLYCYHFSDTSIKLLLLLLFLLFLLLFLTQLKFSLDIALFRMKLTKHFPVIFGKCAKIARAAGASAIWHLFQTSRVYLFIICITKSLSFKFNCILSRLFNSFTYIVTFRCIPPFSSFLFPELMNKTSQNENYNWINNECSFVSLRDVERAMKVIIWFHSNSELINWVIGDEDNESSEESSEDESDENNDDVKQVEQPLSQLVRAVILGIGVCYYARLNKREAYCDYICRYFDNSCPLPGGGRRMQNEIIRCQRGFLKDIQLGRNIARNTALSENVFMMAVCTELRIPLFVVGKPGSSKSLAKDVISSNMKAGNSQSELFKNLKQIHMQSYQCSPLSTPEGIVSTFRQCAKLQKDKDLKKFVSVVVLDEIGLAEDSPLMPLKTLHPLLEDGTATAEESGKTSDHHRVGFIGLSNWALDPAKMNRGIMLSRGVPSESELRDSASVTRLFQQSFPKFCSNFTKLRKILPIVDFPNNHNNAKKLIKTNVIKVEKLCTKNSVHHFERVISIDLKIARIRRTSACLSKFHEKPCMLLLINNLNKNRTLIPPANFSWLCYITLYNANSLKIPLNYVIFLSCL</sequence>
<keyword evidence="4" id="KW-1185">Reference proteome</keyword>
<evidence type="ECO:0000313" key="4">
    <source>
        <dbReference type="Proteomes" id="UP001152795"/>
    </source>
</evidence>
<protein>
    <submittedName>
        <fullName evidence="3">Uncharacterized protein</fullName>
    </submittedName>
</protein>
<keyword evidence="2" id="KW-0472">Membrane</keyword>
<evidence type="ECO:0000256" key="1">
    <source>
        <dbReference type="SAM" id="MobiDB-lite"/>
    </source>
</evidence>
<keyword evidence="2" id="KW-1133">Transmembrane helix</keyword>
<feature type="non-terminal residue" evidence="3">
    <location>
        <position position="1"/>
    </location>
</feature>
<organism evidence="3 4">
    <name type="scientific">Paramuricea clavata</name>
    <name type="common">Red gorgonian</name>
    <name type="synonym">Violescent sea-whip</name>
    <dbReference type="NCBI Taxonomy" id="317549"/>
    <lineage>
        <taxon>Eukaryota</taxon>
        <taxon>Metazoa</taxon>
        <taxon>Cnidaria</taxon>
        <taxon>Anthozoa</taxon>
        <taxon>Octocorallia</taxon>
        <taxon>Malacalcyonacea</taxon>
        <taxon>Plexauridae</taxon>
        <taxon>Paramuricea</taxon>
    </lineage>
</organism>
<reference evidence="3" key="1">
    <citation type="submission" date="2020-04" db="EMBL/GenBank/DDBJ databases">
        <authorList>
            <person name="Alioto T."/>
            <person name="Alioto T."/>
            <person name="Gomez Garrido J."/>
        </authorList>
    </citation>
    <scope>NUCLEOTIDE SEQUENCE</scope>
    <source>
        <strain evidence="3">A484AB</strain>
    </source>
</reference>
<proteinExistence type="predicted"/>
<feature type="compositionally biased region" description="Acidic residues" evidence="1">
    <location>
        <begin position="365"/>
        <end position="380"/>
    </location>
</feature>
<dbReference type="InterPro" id="IPR031248">
    <property type="entry name" value="RNF213"/>
</dbReference>
<feature type="region of interest" description="Disordered" evidence="1">
    <location>
        <begin position="365"/>
        <end position="384"/>
    </location>
</feature>
<dbReference type="AlphaFoldDB" id="A0A7D9LMJ5"/>
<dbReference type="PANTHER" id="PTHR22605">
    <property type="entry name" value="RZ-TYPE DOMAIN-CONTAINING PROTEIN"/>
    <property type="match status" value="1"/>
</dbReference>
<comment type="caution">
    <text evidence="3">The sequence shown here is derived from an EMBL/GenBank/DDBJ whole genome shotgun (WGS) entry which is preliminary data.</text>
</comment>
<dbReference type="OrthoDB" id="6110868at2759"/>
<dbReference type="FunFam" id="3.40.50.300:FF:000491">
    <property type="entry name" value="E3 ubiquitin-protein ligase RNF213"/>
    <property type="match status" value="1"/>
</dbReference>
<dbReference type="EMBL" id="CACRXK020022772">
    <property type="protein sequence ID" value="CAB4037137.1"/>
    <property type="molecule type" value="Genomic_DNA"/>
</dbReference>
<dbReference type="InterPro" id="IPR027417">
    <property type="entry name" value="P-loop_NTPase"/>
</dbReference>
<dbReference type="Gene3D" id="3.40.50.300">
    <property type="entry name" value="P-loop containing nucleotide triphosphate hydrolases"/>
    <property type="match status" value="1"/>
</dbReference>
<keyword evidence="2" id="KW-0812">Transmembrane</keyword>
<dbReference type="GO" id="GO:0016887">
    <property type="term" value="F:ATP hydrolysis activity"/>
    <property type="evidence" value="ECO:0007669"/>
    <property type="project" value="InterPro"/>
</dbReference>
<accession>A0A7D9LMJ5</accession>
<dbReference type="PANTHER" id="PTHR22605:SF16">
    <property type="entry name" value="E3 UBIQUITIN-PROTEIN LIGASE RNF213"/>
    <property type="match status" value="1"/>
</dbReference>
<dbReference type="GO" id="GO:0004842">
    <property type="term" value="F:ubiquitin-protein transferase activity"/>
    <property type="evidence" value="ECO:0007669"/>
    <property type="project" value="InterPro"/>
</dbReference>
<evidence type="ECO:0000256" key="2">
    <source>
        <dbReference type="SAM" id="Phobius"/>
    </source>
</evidence>
<dbReference type="Proteomes" id="UP001152795">
    <property type="component" value="Unassembled WGS sequence"/>
</dbReference>
<gene>
    <name evidence="3" type="ORF">PACLA_8A053746</name>
</gene>
<name>A0A7D9LMJ5_PARCT</name>